<dbReference type="InterPro" id="IPR054765">
    <property type="entry name" value="SLBB_dom"/>
</dbReference>
<feature type="domain" description="Polysaccharide export protein N-terminal" evidence="15">
    <location>
        <begin position="99"/>
        <end position="186"/>
    </location>
</feature>
<feature type="domain" description="SLBB" evidence="16">
    <location>
        <begin position="277"/>
        <end position="361"/>
    </location>
</feature>
<proteinExistence type="inferred from homology"/>
<dbReference type="InterPro" id="IPR003715">
    <property type="entry name" value="Poly_export_N"/>
</dbReference>
<dbReference type="GO" id="GO:0015288">
    <property type="term" value="F:porin activity"/>
    <property type="evidence" value="ECO:0007669"/>
    <property type="project" value="UniProtKB-KW"/>
</dbReference>
<dbReference type="STRING" id="70346.F897_00657"/>
<keyword evidence="6" id="KW-0812">Transmembrane</keyword>
<dbReference type="PATRIC" id="fig|1217693.3.peg.634"/>
<feature type="domain" description="SLBB" evidence="16">
    <location>
        <begin position="192"/>
        <end position="271"/>
    </location>
</feature>
<dbReference type="AlphaFoldDB" id="N9MQY4"/>
<evidence type="ECO:0000256" key="4">
    <source>
        <dbReference type="ARBA" id="ARBA00022452"/>
    </source>
</evidence>
<dbReference type="Gene3D" id="3.30.1950.10">
    <property type="entry name" value="wza like domain"/>
    <property type="match status" value="1"/>
</dbReference>
<evidence type="ECO:0000313" key="18">
    <source>
        <dbReference type="Proteomes" id="UP000013101"/>
    </source>
</evidence>
<keyword evidence="8" id="KW-0625">Polysaccharide transport</keyword>
<dbReference type="PANTHER" id="PTHR33619:SF3">
    <property type="entry name" value="POLYSACCHARIDE EXPORT PROTEIN GFCE-RELATED"/>
    <property type="match status" value="1"/>
</dbReference>
<protein>
    <recommendedName>
        <fullName evidence="19">Soluble ligand binding domain-containing protein</fullName>
    </recommendedName>
</protein>
<dbReference type="PANTHER" id="PTHR33619">
    <property type="entry name" value="POLYSACCHARIDE EXPORT PROTEIN GFCE-RELATED"/>
    <property type="match status" value="1"/>
</dbReference>
<dbReference type="EMBL" id="APRS01000005">
    <property type="protein sequence ID" value="ENX10973.1"/>
    <property type="molecule type" value="Genomic_DNA"/>
</dbReference>
<dbReference type="HOGENOM" id="CLU_038343_4_2_6"/>
<comment type="subcellular location">
    <subcellularLocation>
        <location evidence="1">Cell outer membrane</location>
        <topology evidence="1">Multi-pass membrane protein</topology>
    </subcellularLocation>
</comment>
<dbReference type="Proteomes" id="UP000013101">
    <property type="component" value="Unassembled WGS sequence"/>
</dbReference>
<sequence>MYMFTNLGRIAAILKFKNYYSGKRVRHFQLVALLACGIATTGCAVTSGLQTYDLPSEGMYQTDLGTSVNVIKLTQDSIVAVQPAVQNIQQDYAHLFNTAQHQYNLSSGDILSIYLWAYPEITPPTNAINNEKAVESNGYQIDSLGYIQFPIIGRYKAAGKSLTQVNRELRSQLSRYLKTPDVIVRVLSYQGQRYSVQGNVMRGGQFYLSDQPVSVYTALGMAGGVNAQQGDNASMTLVRQGRSYNLNTVELEKAGLSLHNLLIQPNDTLYVNNRENQKIYVMGESGKNQSLPIRDQGMSLSDVLGESLGLNPLSASRSKVYVVRNQPNAVHTEVYQMDLTSIADFGLANQFKMRSNDIVYIDASGLARWQRVVNQIIPFSSVLYQLDNLGQ</sequence>
<dbReference type="GO" id="GO:0015159">
    <property type="term" value="F:polysaccharide transmembrane transporter activity"/>
    <property type="evidence" value="ECO:0007669"/>
    <property type="project" value="InterPro"/>
</dbReference>
<evidence type="ECO:0000256" key="11">
    <source>
        <dbReference type="ARBA" id="ARBA00023136"/>
    </source>
</evidence>
<evidence type="ECO:0000256" key="5">
    <source>
        <dbReference type="ARBA" id="ARBA00022597"/>
    </source>
</evidence>
<accession>N9MQY4</accession>
<dbReference type="GO" id="GO:0046930">
    <property type="term" value="C:pore complex"/>
    <property type="evidence" value="ECO:0007669"/>
    <property type="project" value="UniProtKB-KW"/>
</dbReference>
<evidence type="ECO:0000256" key="14">
    <source>
        <dbReference type="ARBA" id="ARBA00023288"/>
    </source>
</evidence>
<evidence type="ECO:0000259" key="15">
    <source>
        <dbReference type="Pfam" id="PF02563"/>
    </source>
</evidence>
<evidence type="ECO:0000259" key="16">
    <source>
        <dbReference type="Pfam" id="PF22461"/>
    </source>
</evidence>
<evidence type="ECO:0008006" key="19">
    <source>
        <dbReference type="Google" id="ProtNLM"/>
    </source>
</evidence>
<organism evidence="17 18">
    <name type="scientific">Acinetobacter variabilis</name>
    <dbReference type="NCBI Taxonomy" id="70346"/>
    <lineage>
        <taxon>Bacteria</taxon>
        <taxon>Pseudomonadati</taxon>
        <taxon>Pseudomonadota</taxon>
        <taxon>Gammaproteobacteria</taxon>
        <taxon>Moraxellales</taxon>
        <taxon>Moraxellaceae</taxon>
        <taxon>Acinetobacter</taxon>
    </lineage>
</organism>
<evidence type="ECO:0000256" key="2">
    <source>
        <dbReference type="ARBA" id="ARBA00009450"/>
    </source>
</evidence>
<dbReference type="Gene3D" id="3.10.560.10">
    <property type="entry name" value="Outer membrane lipoprotein wza domain like"/>
    <property type="match status" value="2"/>
</dbReference>
<gene>
    <name evidence="17" type="ORF">F897_00657</name>
</gene>
<keyword evidence="7" id="KW-0732">Signal</keyword>
<evidence type="ECO:0000313" key="17">
    <source>
        <dbReference type="EMBL" id="ENX10973.1"/>
    </source>
</evidence>
<keyword evidence="12" id="KW-0564">Palmitate</keyword>
<comment type="caution">
    <text evidence="17">The sequence shown here is derived from an EMBL/GenBank/DDBJ whole genome shotgun (WGS) entry which is preliminary data.</text>
</comment>
<evidence type="ECO:0000256" key="1">
    <source>
        <dbReference type="ARBA" id="ARBA00004571"/>
    </source>
</evidence>
<dbReference type="Pfam" id="PF02563">
    <property type="entry name" value="Poly_export"/>
    <property type="match status" value="1"/>
</dbReference>
<evidence type="ECO:0000256" key="3">
    <source>
        <dbReference type="ARBA" id="ARBA00022448"/>
    </source>
</evidence>
<evidence type="ECO:0000256" key="13">
    <source>
        <dbReference type="ARBA" id="ARBA00023237"/>
    </source>
</evidence>
<dbReference type="GO" id="GO:0009279">
    <property type="term" value="C:cell outer membrane"/>
    <property type="evidence" value="ECO:0007669"/>
    <property type="project" value="UniProtKB-SubCell"/>
</dbReference>
<keyword evidence="9" id="KW-0406">Ion transport</keyword>
<evidence type="ECO:0000256" key="9">
    <source>
        <dbReference type="ARBA" id="ARBA00023065"/>
    </source>
</evidence>
<dbReference type="Pfam" id="PF22461">
    <property type="entry name" value="SLBB_2"/>
    <property type="match status" value="2"/>
</dbReference>
<reference evidence="17 18" key="1">
    <citation type="submission" date="2013-02" db="EMBL/GenBank/DDBJ databases">
        <title>The Genome Sequence of Acinetobacter sp. NIPH 2171.</title>
        <authorList>
            <consortium name="The Broad Institute Genome Sequencing Platform"/>
            <consortium name="The Broad Institute Genome Sequencing Center for Infectious Disease"/>
            <person name="Cerqueira G."/>
            <person name="Feldgarden M."/>
            <person name="Courvalin P."/>
            <person name="Perichon B."/>
            <person name="Grillot-Courvalin C."/>
            <person name="Clermont D."/>
            <person name="Rocha E."/>
            <person name="Yoon E.-J."/>
            <person name="Nemec A."/>
            <person name="Walker B."/>
            <person name="Young S.K."/>
            <person name="Zeng Q."/>
            <person name="Gargeya S."/>
            <person name="Fitzgerald M."/>
            <person name="Haas B."/>
            <person name="Abouelleil A."/>
            <person name="Alvarado L."/>
            <person name="Arachchi H.M."/>
            <person name="Berlin A.M."/>
            <person name="Chapman S.B."/>
            <person name="Dewar J."/>
            <person name="Goldberg J."/>
            <person name="Griggs A."/>
            <person name="Gujja S."/>
            <person name="Hansen M."/>
            <person name="Howarth C."/>
            <person name="Imamovic A."/>
            <person name="Larimer J."/>
            <person name="McCowan C."/>
            <person name="Murphy C."/>
            <person name="Neiman D."/>
            <person name="Pearson M."/>
            <person name="Priest M."/>
            <person name="Roberts A."/>
            <person name="Saif S."/>
            <person name="Shea T."/>
            <person name="Sisk P."/>
            <person name="Sykes S."/>
            <person name="Wortman J."/>
            <person name="Nusbaum C."/>
            <person name="Birren B."/>
        </authorList>
    </citation>
    <scope>NUCLEOTIDE SEQUENCE [LARGE SCALE GENOMIC DNA]</scope>
    <source>
        <strain evidence="17 18">NIPH 2171</strain>
    </source>
</reference>
<evidence type="ECO:0000256" key="6">
    <source>
        <dbReference type="ARBA" id="ARBA00022692"/>
    </source>
</evidence>
<evidence type="ECO:0000256" key="10">
    <source>
        <dbReference type="ARBA" id="ARBA00023114"/>
    </source>
</evidence>
<name>N9MQY4_9GAMM</name>
<keyword evidence="4" id="KW-1134">Transmembrane beta strand</keyword>
<keyword evidence="14" id="KW-0449">Lipoprotein</keyword>
<comment type="similarity">
    <text evidence="2">Belongs to the BexD/CtrA/VexA family.</text>
</comment>
<dbReference type="InterPro" id="IPR049712">
    <property type="entry name" value="Poly_export"/>
</dbReference>
<keyword evidence="5" id="KW-0762">Sugar transport</keyword>
<evidence type="ECO:0000256" key="7">
    <source>
        <dbReference type="ARBA" id="ARBA00022729"/>
    </source>
</evidence>
<evidence type="ECO:0000256" key="8">
    <source>
        <dbReference type="ARBA" id="ARBA00023047"/>
    </source>
</evidence>
<keyword evidence="10" id="KW-0626">Porin</keyword>
<dbReference type="GO" id="GO:0006811">
    <property type="term" value="P:monoatomic ion transport"/>
    <property type="evidence" value="ECO:0007669"/>
    <property type="project" value="UniProtKB-KW"/>
</dbReference>
<keyword evidence="11" id="KW-0472">Membrane</keyword>
<keyword evidence="13" id="KW-0998">Cell outer membrane</keyword>
<keyword evidence="3" id="KW-0813">Transport</keyword>
<dbReference type="OrthoDB" id="9808421at2"/>
<evidence type="ECO:0000256" key="12">
    <source>
        <dbReference type="ARBA" id="ARBA00023139"/>
    </source>
</evidence>